<keyword evidence="7 13" id="KW-0418">Kinase</keyword>
<evidence type="ECO:0000256" key="10">
    <source>
        <dbReference type="ARBA" id="ARBA00023152"/>
    </source>
</evidence>
<dbReference type="GO" id="GO:0030955">
    <property type="term" value="F:potassium ion binding"/>
    <property type="evidence" value="ECO:0007669"/>
    <property type="project" value="InterPro"/>
</dbReference>
<evidence type="ECO:0000256" key="8">
    <source>
        <dbReference type="ARBA" id="ARBA00022840"/>
    </source>
</evidence>
<dbReference type="SUPFAM" id="SSF50800">
    <property type="entry name" value="PK beta-barrel domain-like"/>
    <property type="match status" value="1"/>
</dbReference>
<evidence type="ECO:0000256" key="4">
    <source>
        <dbReference type="ARBA" id="ARBA00022679"/>
    </source>
</evidence>
<dbReference type="InterPro" id="IPR040442">
    <property type="entry name" value="Pyrv_kinase-like_dom_sf"/>
</dbReference>
<name>A0A1H4FFE5_9GAMM</name>
<evidence type="ECO:0000256" key="7">
    <source>
        <dbReference type="ARBA" id="ARBA00022777"/>
    </source>
</evidence>
<dbReference type="InterPro" id="IPR015806">
    <property type="entry name" value="Pyrv_Knase_insert_dom_sf"/>
</dbReference>
<organism evidence="13 14">
    <name type="scientific">Thiothrix caldifontis</name>
    <dbReference type="NCBI Taxonomy" id="525918"/>
    <lineage>
        <taxon>Bacteria</taxon>
        <taxon>Pseudomonadati</taxon>
        <taxon>Pseudomonadota</taxon>
        <taxon>Gammaproteobacteria</taxon>
        <taxon>Thiotrichales</taxon>
        <taxon>Thiotrichaceae</taxon>
        <taxon>Thiothrix</taxon>
    </lineage>
</organism>
<comment type="similarity">
    <text evidence="2">Belongs to the pyruvate kinase family.</text>
</comment>
<keyword evidence="9" id="KW-0460">Magnesium</keyword>
<dbReference type="RefSeq" id="WP_093069848.1">
    <property type="nucleotide sequence ID" value="NZ_FNQP01000020.1"/>
</dbReference>
<dbReference type="InterPro" id="IPR015793">
    <property type="entry name" value="Pyrv_Knase_brl"/>
</dbReference>
<dbReference type="STRING" id="525918.SAMN05660964_02952"/>
<accession>A0A1H4FFE5</accession>
<dbReference type="GO" id="GO:0005524">
    <property type="term" value="F:ATP binding"/>
    <property type="evidence" value="ECO:0007669"/>
    <property type="project" value="UniProtKB-KW"/>
</dbReference>
<keyword evidence="11 13" id="KW-0670">Pyruvate</keyword>
<evidence type="ECO:0000256" key="11">
    <source>
        <dbReference type="ARBA" id="ARBA00023317"/>
    </source>
</evidence>
<dbReference type="EMBL" id="FNQP01000020">
    <property type="protein sequence ID" value="SEA96005.1"/>
    <property type="molecule type" value="Genomic_DNA"/>
</dbReference>
<gene>
    <name evidence="13" type="ORF">SAMN05660964_02952</name>
</gene>
<feature type="domain" description="Pyruvate kinase barrel" evidence="12">
    <location>
        <begin position="332"/>
        <end position="567"/>
    </location>
</feature>
<dbReference type="Gene3D" id="3.20.20.60">
    <property type="entry name" value="Phosphoenolpyruvate-binding domains"/>
    <property type="match status" value="2"/>
</dbReference>
<evidence type="ECO:0000313" key="14">
    <source>
        <dbReference type="Proteomes" id="UP000199397"/>
    </source>
</evidence>
<proteinExistence type="inferred from homology"/>
<evidence type="ECO:0000256" key="2">
    <source>
        <dbReference type="ARBA" id="ARBA00008663"/>
    </source>
</evidence>
<dbReference type="UniPathway" id="UPA00109">
    <property type="reaction ID" value="UER00188"/>
</dbReference>
<comment type="pathway">
    <text evidence="1">Carbohydrate degradation; glycolysis; pyruvate from D-glyceraldehyde 3-phosphate: step 5/5.</text>
</comment>
<keyword evidence="6" id="KW-0547">Nucleotide-binding</keyword>
<dbReference type="InterPro" id="IPR001697">
    <property type="entry name" value="Pyr_Knase"/>
</dbReference>
<sequence length="611" mass="66919">MDNNVLLTRLWQLREQAVDFAAQHPDVDNIHPNHAVSAQNLLHYLGLRSHELREVQLALIERGLSSLGILEAHTLATLNRVIAALECLSGCAPSPEPNAPIQVAESQHLLAYASHALFGERPTQREARIMVTMPTEAAEGSAFLSELLAAGMEVMRINCAHDDTDAWQQMITNLRLAESLTHKRCKTQLDLAGPKLRTGTLGVVGRVIKLKPVRDVFGHVYLPGRLWLIPQGEVVVVSDLPALEVEGADFNGTQVGDYIVLTDARGSLRQLRIAAKHQHARLVTTEHTVYLQENTQLVFERSGKAFGTGSLVNVHEVTPPLVLSVGDALILTRDDQPGVSAKQATDGTQTEPARIHCTLEEAFVVVRAGQHVWLDDGKISGIVEQNDGAEIRLRITQTPPGGAKLRAEKGINFPDAAFDSSALTEKDVADLEAMAGKVDMVALSFVRSPQDVANLQGHLQRLGIPETGIILKIENRAAFENLPAILLMAMRSPNIGVMIARGDLAVEVGFERLSEVQEEILWLCEAAHIPVIWATQILEGMAKKGAPSRAEVSDAAMSIRAECVMLNKGPNIVETVRFLDGILQRMEGHYHKRRLMMRPLSVCQHSLQLNN</sequence>
<keyword evidence="10" id="KW-0324">Glycolysis</keyword>
<dbReference type="Proteomes" id="UP000199397">
    <property type="component" value="Unassembled WGS sequence"/>
</dbReference>
<dbReference type="SUPFAM" id="SSF51621">
    <property type="entry name" value="Phosphoenolpyruvate/pyruvate domain"/>
    <property type="match status" value="1"/>
</dbReference>
<keyword evidence="4" id="KW-0808">Transferase</keyword>
<dbReference type="NCBIfam" id="NF011314">
    <property type="entry name" value="PRK14725.1"/>
    <property type="match status" value="1"/>
</dbReference>
<protein>
    <recommendedName>
        <fullName evidence="3">pyruvate kinase</fullName>
        <ecNumber evidence="3">2.7.1.40</ecNumber>
    </recommendedName>
</protein>
<dbReference type="AlphaFoldDB" id="A0A1H4FFE5"/>
<dbReference type="Pfam" id="PF00224">
    <property type="entry name" value="PK"/>
    <property type="match status" value="2"/>
</dbReference>
<dbReference type="InterPro" id="IPR015813">
    <property type="entry name" value="Pyrv/PenolPyrv_kinase-like_dom"/>
</dbReference>
<evidence type="ECO:0000256" key="1">
    <source>
        <dbReference type="ARBA" id="ARBA00004997"/>
    </source>
</evidence>
<keyword evidence="14" id="KW-1185">Reference proteome</keyword>
<dbReference type="PANTHER" id="PTHR11817">
    <property type="entry name" value="PYRUVATE KINASE"/>
    <property type="match status" value="1"/>
</dbReference>
<evidence type="ECO:0000256" key="9">
    <source>
        <dbReference type="ARBA" id="ARBA00022842"/>
    </source>
</evidence>
<dbReference type="InterPro" id="IPR011037">
    <property type="entry name" value="Pyrv_Knase-like_insert_dom_sf"/>
</dbReference>
<evidence type="ECO:0000259" key="12">
    <source>
        <dbReference type="Pfam" id="PF00224"/>
    </source>
</evidence>
<dbReference type="OrthoDB" id="9812123at2"/>
<feature type="domain" description="Pyruvate kinase barrel" evidence="12">
    <location>
        <begin position="125"/>
        <end position="202"/>
    </location>
</feature>
<dbReference type="GO" id="GO:0004743">
    <property type="term" value="F:pyruvate kinase activity"/>
    <property type="evidence" value="ECO:0007669"/>
    <property type="project" value="UniProtKB-EC"/>
</dbReference>
<dbReference type="EC" id="2.7.1.40" evidence="3"/>
<evidence type="ECO:0000313" key="13">
    <source>
        <dbReference type="EMBL" id="SEA96005.1"/>
    </source>
</evidence>
<evidence type="ECO:0000256" key="3">
    <source>
        <dbReference type="ARBA" id="ARBA00012142"/>
    </source>
</evidence>
<dbReference type="Gene3D" id="2.40.33.10">
    <property type="entry name" value="PK beta-barrel domain-like"/>
    <property type="match status" value="1"/>
</dbReference>
<evidence type="ECO:0000256" key="5">
    <source>
        <dbReference type="ARBA" id="ARBA00022723"/>
    </source>
</evidence>
<dbReference type="GO" id="GO:0000287">
    <property type="term" value="F:magnesium ion binding"/>
    <property type="evidence" value="ECO:0007669"/>
    <property type="project" value="InterPro"/>
</dbReference>
<dbReference type="GO" id="GO:0016301">
    <property type="term" value="F:kinase activity"/>
    <property type="evidence" value="ECO:0007669"/>
    <property type="project" value="UniProtKB-KW"/>
</dbReference>
<keyword evidence="8" id="KW-0067">ATP-binding</keyword>
<keyword evidence="5" id="KW-0479">Metal-binding</keyword>
<reference evidence="13 14" key="1">
    <citation type="submission" date="2016-10" db="EMBL/GenBank/DDBJ databases">
        <authorList>
            <person name="de Groot N.N."/>
        </authorList>
    </citation>
    <scope>NUCLEOTIDE SEQUENCE [LARGE SCALE GENOMIC DNA]</scope>
    <source>
        <strain evidence="13 14">DSM 21228</strain>
    </source>
</reference>
<evidence type="ECO:0000256" key="6">
    <source>
        <dbReference type="ARBA" id="ARBA00022741"/>
    </source>
</evidence>